<feature type="transmembrane region" description="Helical" evidence="2">
    <location>
        <begin position="349"/>
        <end position="372"/>
    </location>
</feature>
<gene>
    <name evidence="4" type="primary">LOC120262956</name>
</gene>
<dbReference type="PANTHER" id="PTHR14241:SF24">
    <property type="entry name" value="G DOMAIN-CONTAINING PROTEIN"/>
    <property type="match status" value="1"/>
</dbReference>
<protein>
    <submittedName>
        <fullName evidence="4">Uncharacterized protein LOC120262956</fullName>
    </submittedName>
</protein>
<feature type="compositionally biased region" description="Pro residues" evidence="1">
    <location>
        <begin position="1"/>
        <end position="13"/>
    </location>
</feature>
<sequence length="386" mass="43054">MRNPTAPPSPPPSESDDPDAAFSRFYWWRSLQDPDGSVAPSTPTPSRLRVVKELERLALVAHESLDELRHRLLGYRAGDLWFPAGGISRQETDIPPVITVLLLGFAGTGKSSLVNLMYSVLGRSGFVPFAQTSSPAGRQGRTEFLEEHNVLRSMHNGFCVFDSRGLDYDRMEDGLEEVSEWMDEGVRHRQPCRGAGSSARVPLTGSAAKAAKRFVQRCVNCVMLVLSLSEIYWSYTAGDFRPLEAARELFHAPSVKNNCNDNPILVLTHGDELTTEQRIDGRVKICEYLGISETTGVYDIMCLHEQGSHGAMVIDEMDPVNAYALTEALYRALLIADRSHPPKPNVKDWLLLILSWSMCSLSAFFAFLAYFCSKLAKAHKDHHKLR</sequence>
<keyword evidence="3" id="KW-1185">Reference proteome</keyword>
<name>A0AB40BJN6_DIOCR</name>
<evidence type="ECO:0000256" key="2">
    <source>
        <dbReference type="SAM" id="Phobius"/>
    </source>
</evidence>
<keyword evidence="2" id="KW-1133">Transmembrane helix</keyword>
<dbReference type="GeneID" id="120262956"/>
<proteinExistence type="predicted"/>
<evidence type="ECO:0000313" key="3">
    <source>
        <dbReference type="Proteomes" id="UP001515500"/>
    </source>
</evidence>
<evidence type="ECO:0000256" key="1">
    <source>
        <dbReference type="SAM" id="MobiDB-lite"/>
    </source>
</evidence>
<feature type="region of interest" description="Disordered" evidence="1">
    <location>
        <begin position="1"/>
        <end position="20"/>
    </location>
</feature>
<dbReference type="AlphaFoldDB" id="A0AB40BJN6"/>
<dbReference type="Gene3D" id="3.40.50.300">
    <property type="entry name" value="P-loop containing nucleotide triphosphate hydrolases"/>
    <property type="match status" value="1"/>
</dbReference>
<dbReference type="InterPro" id="IPR027417">
    <property type="entry name" value="P-loop_NTPase"/>
</dbReference>
<organism evidence="3 4">
    <name type="scientific">Dioscorea cayennensis subsp. rotundata</name>
    <name type="common">White Guinea yam</name>
    <name type="synonym">Dioscorea rotundata</name>
    <dbReference type="NCBI Taxonomy" id="55577"/>
    <lineage>
        <taxon>Eukaryota</taxon>
        <taxon>Viridiplantae</taxon>
        <taxon>Streptophyta</taxon>
        <taxon>Embryophyta</taxon>
        <taxon>Tracheophyta</taxon>
        <taxon>Spermatophyta</taxon>
        <taxon>Magnoliopsida</taxon>
        <taxon>Liliopsida</taxon>
        <taxon>Dioscoreales</taxon>
        <taxon>Dioscoreaceae</taxon>
        <taxon>Dioscorea</taxon>
    </lineage>
</organism>
<keyword evidence="2" id="KW-0812">Transmembrane</keyword>
<dbReference type="PANTHER" id="PTHR14241">
    <property type="entry name" value="INTERFERON-INDUCED PROTEIN 44"/>
    <property type="match status" value="1"/>
</dbReference>
<evidence type="ECO:0000313" key="4">
    <source>
        <dbReference type="RefSeq" id="XP_039126809.1"/>
    </source>
</evidence>
<accession>A0AB40BJN6</accession>
<dbReference type="SUPFAM" id="SSF52540">
    <property type="entry name" value="P-loop containing nucleoside triphosphate hydrolases"/>
    <property type="match status" value="1"/>
</dbReference>
<dbReference type="Proteomes" id="UP001515500">
    <property type="component" value="Chromosome 6"/>
</dbReference>
<keyword evidence="2" id="KW-0472">Membrane</keyword>
<dbReference type="RefSeq" id="XP_039126809.1">
    <property type="nucleotide sequence ID" value="XM_039270875.1"/>
</dbReference>
<reference evidence="4" key="1">
    <citation type="submission" date="2025-08" db="UniProtKB">
        <authorList>
            <consortium name="RefSeq"/>
        </authorList>
    </citation>
    <scope>IDENTIFICATION</scope>
</reference>